<accession>A0A1I7ZEM0</accession>
<keyword evidence="2" id="KW-0472">Membrane</keyword>
<evidence type="ECO:0000256" key="2">
    <source>
        <dbReference type="SAM" id="Phobius"/>
    </source>
</evidence>
<name>A0A1I7ZEM0_9BILA</name>
<keyword evidence="3" id="KW-1185">Reference proteome</keyword>
<feature type="region of interest" description="Disordered" evidence="1">
    <location>
        <begin position="1"/>
        <end position="20"/>
    </location>
</feature>
<keyword evidence="2" id="KW-1133">Transmembrane helix</keyword>
<keyword evidence="2" id="KW-0812">Transmembrane</keyword>
<protein>
    <submittedName>
        <fullName evidence="4">G_PROTEIN_RECEP_F1_2 domain-containing protein</fullName>
    </submittedName>
</protein>
<dbReference type="Proteomes" id="UP000095287">
    <property type="component" value="Unplaced"/>
</dbReference>
<reference evidence="4" key="1">
    <citation type="submission" date="2016-11" db="UniProtKB">
        <authorList>
            <consortium name="WormBaseParasite"/>
        </authorList>
    </citation>
    <scope>IDENTIFICATION</scope>
</reference>
<proteinExistence type="predicted"/>
<feature type="transmembrane region" description="Helical" evidence="2">
    <location>
        <begin position="29"/>
        <end position="53"/>
    </location>
</feature>
<evidence type="ECO:0000313" key="4">
    <source>
        <dbReference type="WBParaSite" id="L893_g25583.t1"/>
    </source>
</evidence>
<evidence type="ECO:0000256" key="1">
    <source>
        <dbReference type="SAM" id="MobiDB-lite"/>
    </source>
</evidence>
<sequence length="74" mass="8659">MSSFTRYPHCNSRGHLDVETDHDDKHRNLFIGTIYVLFGFFTIIPNVVMLVAVTTTERSAEVLKYWDRSRLARI</sequence>
<evidence type="ECO:0000313" key="3">
    <source>
        <dbReference type="Proteomes" id="UP000095287"/>
    </source>
</evidence>
<organism evidence="3 4">
    <name type="scientific">Steinernema glaseri</name>
    <dbReference type="NCBI Taxonomy" id="37863"/>
    <lineage>
        <taxon>Eukaryota</taxon>
        <taxon>Metazoa</taxon>
        <taxon>Ecdysozoa</taxon>
        <taxon>Nematoda</taxon>
        <taxon>Chromadorea</taxon>
        <taxon>Rhabditida</taxon>
        <taxon>Tylenchina</taxon>
        <taxon>Panagrolaimomorpha</taxon>
        <taxon>Strongyloidoidea</taxon>
        <taxon>Steinernematidae</taxon>
        <taxon>Steinernema</taxon>
    </lineage>
</organism>
<dbReference type="AlphaFoldDB" id="A0A1I7ZEM0"/>
<dbReference type="WBParaSite" id="L893_g25583.t1">
    <property type="protein sequence ID" value="L893_g25583.t1"/>
    <property type="gene ID" value="L893_g25583"/>
</dbReference>